<evidence type="ECO:0000256" key="11">
    <source>
        <dbReference type="SAM" id="MobiDB-lite"/>
    </source>
</evidence>
<accession>A0A8H7CXW5</accession>
<dbReference type="GO" id="GO:0031505">
    <property type="term" value="P:fungal-type cell wall organization"/>
    <property type="evidence" value="ECO:0007669"/>
    <property type="project" value="TreeGrafter"/>
</dbReference>
<organism evidence="14 15">
    <name type="scientific">Mycena venus</name>
    <dbReference type="NCBI Taxonomy" id="2733690"/>
    <lineage>
        <taxon>Eukaryota</taxon>
        <taxon>Fungi</taxon>
        <taxon>Dikarya</taxon>
        <taxon>Basidiomycota</taxon>
        <taxon>Agaricomycotina</taxon>
        <taxon>Agaricomycetes</taxon>
        <taxon>Agaricomycetidae</taxon>
        <taxon>Agaricales</taxon>
        <taxon>Marasmiineae</taxon>
        <taxon>Mycenaceae</taxon>
        <taxon>Mycena</taxon>
    </lineage>
</organism>
<dbReference type="GO" id="GO:0071970">
    <property type="term" value="P:fungal-type cell wall (1-&gt;3)-beta-D-glucan biosynthetic process"/>
    <property type="evidence" value="ECO:0007669"/>
    <property type="project" value="TreeGrafter"/>
</dbReference>
<evidence type="ECO:0000256" key="3">
    <source>
        <dbReference type="ARBA" id="ARBA00007528"/>
    </source>
</evidence>
<reference evidence="14" key="1">
    <citation type="submission" date="2020-05" db="EMBL/GenBank/DDBJ databases">
        <title>Mycena genomes resolve the evolution of fungal bioluminescence.</title>
        <authorList>
            <person name="Tsai I.J."/>
        </authorList>
    </citation>
    <scope>NUCLEOTIDE SEQUENCE</scope>
    <source>
        <strain evidence="14">CCC161011</strain>
    </source>
</reference>
<evidence type="ECO:0000256" key="1">
    <source>
        <dbReference type="ARBA" id="ARBA00004196"/>
    </source>
</evidence>
<dbReference type="SMART" id="SM00768">
    <property type="entry name" value="X8"/>
    <property type="match status" value="1"/>
</dbReference>
<evidence type="ECO:0000256" key="5">
    <source>
        <dbReference type="ARBA" id="ARBA00022729"/>
    </source>
</evidence>
<dbReference type="EC" id="2.4.1.-" evidence="10"/>
<dbReference type="InterPro" id="IPR017853">
    <property type="entry name" value="GH"/>
</dbReference>
<feature type="region of interest" description="Disordered" evidence="11">
    <location>
        <begin position="546"/>
        <end position="681"/>
    </location>
</feature>
<evidence type="ECO:0000256" key="6">
    <source>
        <dbReference type="ARBA" id="ARBA00023136"/>
    </source>
</evidence>
<feature type="compositionally biased region" description="Basic and acidic residues" evidence="11">
    <location>
        <begin position="648"/>
        <end position="659"/>
    </location>
</feature>
<keyword evidence="7" id="KW-1015">Disulfide bond</keyword>
<feature type="signal peptide" evidence="10">
    <location>
        <begin position="1"/>
        <end position="22"/>
    </location>
</feature>
<keyword evidence="12" id="KW-0812">Transmembrane</keyword>
<dbReference type="InterPro" id="IPR012946">
    <property type="entry name" value="X8"/>
</dbReference>
<keyword evidence="6 10" id="KW-0472">Membrane</keyword>
<evidence type="ECO:0000259" key="13">
    <source>
        <dbReference type="SMART" id="SM00768"/>
    </source>
</evidence>
<dbReference type="PANTHER" id="PTHR31468:SF2">
    <property type="entry name" value="1,3-BETA-GLUCANOSYLTRANSFERASE GAS1"/>
    <property type="match status" value="1"/>
</dbReference>
<dbReference type="Proteomes" id="UP000620124">
    <property type="component" value="Unassembled WGS sequence"/>
</dbReference>
<keyword evidence="15" id="KW-1185">Reference proteome</keyword>
<keyword evidence="12" id="KW-1133">Transmembrane helix</keyword>
<comment type="caution">
    <text evidence="14">The sequence shown here is derived from an EMBL/GenBank/DDBJ whole genome shotgun (WGS) entry which is preliminary data.</text>
</comment>
<evidence type="ECO:0000256" key="7">
    <source>
        <dbReference type="ARBA" id="ARBA00023157"/>
    </source>
</evidence>
<evidence type="ECO:0000256" key="4">
    <source>
        <dbReference type="ARBA" id="ARBA00022622"/>
    </source>
</evidence>
<dbReference type="GO" id="GO:0098552">
    <property type="term" value="C:side of membrane"/>
    <property type="evidence" value="ECO:0007669"/>
    <property type="project" value="UniProtKB-KW"/>
</dbReference>
<keyword evidence="9 10" id="KW-0449">Lipoprotein</keyword>
<evidence type="ECO:0000256" key="9">
    <source>
        <dbReference type="ARBA" id="ARBA00023288"/>
    </source>
</evidence>
<feature type="transmembrane region" description="Helical" evidence="12">
    <location>
        <begin position="503"/>
        <end position="528"/>
    </location>
</feature>
<dbReference type="GO" id="GO:0042124">
    <property type="term" value="F:1,3-beta-glucanosyltransferase activity"/>
    <property type="evidence" value="ECO:0007669"/>
    <property type="project" value="TreeGrafter"/>
</dbReference>
<gene>
    <name evidence="14" type="ORF">MVEN_01186100</name>
</gene>
<name>A0A8H7CXW5_9AGAR</name>
<dbReference type="PANTHER" id="PTHR31468">
    <property type="entry name" value="1,3-BETA-GLUCANOSYLTRANSFERASE GAS1"/>
    <property type="match status" value="1"/>
</dbReference>
<protein>
    <recommendedName>
        <fullName evidence="10">1,3-beta-glucanosyltransferase</fullName>
        <ecNumber evidence="10">2.4.1.-</ecNumber>
    </recommendedName>
</protein>
<evidence type="ECO:0000256" key="2">
    <source>
        <dbReference type="ARBA" id="ARBA00004589"/>
    </source>
</evidence>
<feature type="domain" description="X8" evidence="13">
    <location>
        <begin position="391"/>
        <end position="475"/>
    </location>
</feature>
<evidence type="ECO:0000313" key="15">
    <source>
        <dbReference type="Proteomes" id="UP000620124"/>
    </source>
</evidence>
<dbReference type="Gene3D" id="3.20.20.80">
    <property type="entry name" value="Glycosidases"/>
    <property type="match status" value="1"/>
</dbReference>
<keyword evidence="4 10" id="KW-0336">GPI-anchor</keyword>
<keyword evidence="10 14" id="KW-0808">Transferase</keyword>
<dbReference type="Gene3D" id="1.20.58.1040">
    <property type="match status" value="1"/>
</dbReference>
<dbReference type="SUPFAM" id="SSF51445">
    <property type="entry name" value="(Trans)glycosidases"/>
    <property type="match status" value="1"/>
</dbReference>
<feature type="compositionally biased region" description="Polar residues" evidence="11">
    <location>
        <begin position="636"/>
        <end position="646"/>
    </location>
</feature>
<dbReference type="GO" id="GO:0005886">
    <property type="term" value="C:plasma membrane"/>
    <property type="evidence" value="ECO:0007669"/>
    <property type="project" value="UniProtKB-SubCell"/>
</dbReference>
<comment type="function">
    <text evidence="10">Splits internally a 1,3-beta-glucan molecule and transfers the newly generated reducing end (the donor) to the non-reducing end of another 1,3-beta-glucan molecule (the acceptor) forming a 1,3-beta linkage, resulting in the elongation of 1,3-beta-glucan chains in the cell wall.</text>
</comment>
<dbReference type="EMBL" id="JACAZI010000009">
    <property type="protein sequence ID" value="KAF7352227.1"/>
    <property type="molecule type" value="Genomic_DNA"/>
</dbReference>
<dbReference type="OrthoDB" id="421038at2759"/>
<comment type="subcellular location">
    <subcellularLocation>
        <location evidence="1">Cell envelope</location>
    </subcellularLocation>
    <subcellularLocation>
        <location evidence="10">Cell membrane</location>
        <topology evidence="10">Lipid-anchor</topology>
        <topology evidence="10">GPI-anchor</topology>
    </subcellularLocation>
    <subcellularLocation>
        <location evidence="2">Membrane</location>
        <topology evidence="2">Lipid-anchor</topology>
        <topology evidence="2">GPI-anchor</topology>
    </subcellularLocation>
</comment>
<dbReference type="AlphaFoldDB" id="A0A8H7CXW5"/>
<sequence>MRVTGRAFRAFLLGLIVSSVGAISPVTRTGRYLYASGSRFYIKGIAYQTTGTSTCALFQVLMPFPSADFGMPLVVDNLADTNGCSRDLPVLKKLGVNTIRSYTVDSTLNHDSCMRAFSEAGIYVIVDLALPPDGFIDQNAPSWNTDLLNQYIRTIDAFSKYDNVLAFNVGNEIILPNVTQAAPFIKAAARDIKAHLTSISSSVLVGYTSEDGVASFRDSIADYLSCDPSGRNNGSASIDIFGLSNYEWCGSGPATVYDALNSEFQNYNVVAYFSEFGSVSCLPRLWLETGTLFSSPMTNVWSGGVAFIYTGTPEYGLVTISLDGSTVTPSAEFANLAAQYAKVSFINSPSQSSAGASNFGACPASGTNFEASTALPQTPNDSACTCLANQLSCVFNPAANGSSALADTLTTQVCGLLEQTGANCNDIITNGTTGVYGSVGTLQSRNPSACNFNGNATVNAAITAAASAAASSCISNPSAVFTPTAPNVSAGPQTLSKKHHINVGAIAGGVVGGVVVTIIMALLGWWYVRRRRGFTLEVEPRLDLTDAEKPPFQPIPISTPRAGKPSAGNTDSDEFRPWEENEAITPPPSGSTAGHSPSPAPSEKSAKQPIIMRWDPPTSPPRSPLGAEEEIRQGASFPSSTSQPAAQSRERELEEEVLRLRQQVSALSPPAYSGENDIDDT</sequence>
<evidence type="ECO:0000256" key="12">
    <source>
        <dbReference type="SAM" id="Phobius"/>
    </source>
</evidence>
<proteinExistence type="inferred from homology"/>
<comment type="similarity">
    <text evidence="3 10">Belongs to the glycosyl hydrolase 72 family.</text>
</comment>
<keyword evidence="5 10" id="KW-0732">Signal</keyword>
<evidence type="ECO:0000313" key="14">
    <source>
        <dbReference type="EMBL" id="KAF7352227.1"/>
    </source>
</evidence>
<feature type="chain" id="PRO_5034325000" description="1,3-beta-glucanosyltransferase" evidence="10">
    <location>
        <begin position="23"/>
        <end position="681"/>
    </location>
</feature>
<dbReference type="InterPro" id="IPR004886">
    <property type="entry name" value="Glucanosyltransferase"/>
</dbReference>
<dbReference type="Gene3D" id="1.20.5.510">
    <property type="entry name" value="Single helix bin"/>
    <property type="match status" value="1"/>
</dbReference>
<keyword evidence="8" id="KW-0325">Glycoprotein</keyword>
<dbReference type="Pfam" id="PF03198">
    <property type="entry name" value="Glyco_hydro_72"/>
    <property type="match status" value="1"/>
</dbReference>
<evidence type="ECO:0000256" key="10">
    <source>
        <dbReference type="RuleBase" id="RU361209"/>
    </source>
</evidence>
<evidence type="ECO:0000256" key="8">
    <source>
        <dbReference type="ARBA" id="ARBA00023180"/>
    </source>
</evidence>